<evidence type="ECO:0000256" key="1">
    <source>
        <dbReference type="SAM" id="Phobius"/>
    </source>
</evidence>
<dbReference type="EMBL" id="JABBVZ010000016">
    <property type="protein sequence ID" value="NMP22043.1"/>
    <property type="molecule type" value="Genomic_DNA"/>
</dbReference>
<name>A0A7Y0L2E4_9FIRM</name>
<keyword evidence="1" id="KW-0812">Transmembrane</keyword>
<evidence type="ECO:0000313" key="2">
    <source>
        <dbReference type="EMBL" id="NMP22043.1"/>
    </source>
</evidence>
<protein>
    <submittedName>
        <fullName evidence="2">Uncharacterized protein</fullName>
    </submittedName>
</protein>
<organism evidence="2 3">
    <name type="scientific">Sulfobacillus harzensis</name>
    <dbReference type="NCBI Taxonomy" id="2729629"/>
    <lineage>
        <taxon>Bacteria</taxon>
        <taxon>Bacillati</taxon>
        <taxon>Bacillota</taxon>
        <taxon>Clostridia</taxon>
        <taxon>Eubacteriales</taxon>
        <taxon>Clostridiales Family XVII. Incertae Sedis</taxon>
        <taxon>Sulfobacillus</taxon>
    </lineage>
</organism>
<dbReference type="AlphaFoldDB" id="A0A7Y0L2E4"/>
<keyword evidence="3" id="KW-1185">Reference proteome</keyword>
<proteinExistence type="predicted"/>
<sequence>MTPESRTLSPWHYATLLISATIGNILFVWPGHVVSAAGENAAASVLVIVAGIGGIGLVHHAWVQQHPPPLAGAARFAVIAIAVPGLPIVGAQPDVCIRSWCRFSALSCGAPSSPSMG</sequence>
<reference evidence="2 3" key="1">
    <citation type="submission" date="2020-04" db="EMBL/GenBank/DDBJ databases">
        <authorList>
            <person name="Zhang R."/>
            <person name="Schippers A."/>
        </authorList>
    </citation>
    <scope>NUCLEOTIDE SEQUENCE [LARGE SCALE GENOMIC DNA]</scope>
    <source>
        <strain evidence="2 3">DSM 109850</strain>
    </source>
</reference>
<keyword evidence="1" id="KW-1133">Transmembrane helix</keyword>
<feature type="transmembrane region" description="Helical" evidence="1">
    <location>
        <begin position="12"/>
        <end position="29"/>
    </location>
</feature>
<keyword evidence="1" id="KW-0472">Membrane</keyword>
<gene>
    <name evidence="2" type="ORF">HIJ39_06710</name>
</gene>
<feature type="transmembrane region" description="Helical" evidence="1">
    <location>
        <begin position="69"/>
        <end position="89"/>
    </location>
</feature>
<dbReference type="RefSeq" id="WP_169098000.1">
    <property type="nucleotide sequence ID" value="NZ_JABBVZ010000016.1"/>
</dbReference>
<comment type="caution">
    <text evidence="2">The sequence shown here is derived from an EMBL/GenBank/DDBJ whole genome shotgun (WGS) entry which is preliminary data.</text>
</comment>
<feature type="transmembrane region" description="Helical" evidence="1">
    <location>
        <begin position="41"/>
        <end position="63"/>
    </location>
</feature>
<dbReference type="Proteomes" id="UP000533476">
    <property type="component" value="Unassembled WGS sequence"/>
</dbReference>
<accession>A0A7Y0L2E4</accession>
<evidence type="ECO:0000313" key="3">
    <source>
        <dbReference type="Proteomes" id="UP000533476"/>
    </source>
</evidence>